<name>A0ABD0L1V5_9CAEN</name>
<dbReference type="PANTHER" id="PTHR48081">
    <property type="entry name" value="AB HYDROLASE SUPERFAMILY PROTEIN C4A8.06C"/>
    <property type="match status" value="1"/>
</dbReference>
<sequence>MADLEAWGEAGKTYTIHEETLSYFGKSQQLGFRGYSEASPEEGRAATLRRSELFAGHVDFAGSETQFVVPCEGNDAGVPVSVYKPADVSRVPAIWVYFHGGGLVVGSRNSYAPMLNRARCMVVNVEYRLAPEHKAPAAFDDCRAATRWVLQNKTRIGGDAGSQVGIGGDSGGGHLATSVSHDVKGLAFQILVYPITDLSLRAPSYAEFESTPGLNTDLVRWFCGQFLVDESQKKNPVLSPYLRPSFTGLPPALCILAELDPLRDDAVAYLQKLKEAGVQTELLMVQGAPHAFFHLFGHFKELTKEPYDRVVEFIKRFQKD</sequence>
<accession>A0ABD0L1V5</accession>
<dbReference type="AlphaFoldDB" id="A0ABD0L1V5"/>
<dbReference type="EMBL" id="JACVVK020000092">
    <property type="protein sequence ID" value="KAK7493484.1"/>
    <property type="molecule type" value="Genomic_DNA"/>
</dbReference>
<dbReference type="InterPro" id="IPR050300">
    <property type="entry name" value="GDXG_lipolytic_enzyme"/>
</dbReference>
<evidence type="ECO:0000313" key="4">
    <source>
        <dbReference type="Proteomes" id="UP001519460"/>
    </source>
</evidence>
<keyword evidence="4" id="KW-1185">Reference proteome</keyword>
<dbReference type="InterPro" id="IPR029058">
    <property type="entry name" value="AB_hydrolase_fold"/>
</dbReference>
<dbReference type="GO" id="GO:0016787">
    <property type="term" value="F:hydrolase activity"/>
    <property type="evidence" value="ECO:0007669"/>
    <property type="project" value="UniProtKB-KW"/>
</dbReference>
<evidence type="ECO:0000313" key="3">
    <source>
        <dbReference type="EMBL" id="KAK7493484.1"/>
    </source>
</evidence>
<dbReference type="SUPFAM" id="SSF53474">
    <property type="entry name" value="alpha/beta-Hydrolases"/>
    <property type="match status" value="1"/>
</dbReference>
<protein>
    <recommendedName>
        <fullName evidence="2">Alpha/beta hydrolase fold-3 domain-containing protein</fullName>
    </recommendedName>
</protein>
<gene>
    <name evidence="3" type="ORF">BaRGS_00015195</name>
</gene>
<dbReference type="Pfam" id="PF07859">
    <property type="entry name" value="Abhydrolase_3"/>
    <property type="match status" value="1"/>
</dbReference>
<reference evidence="3 4" key="1">
    <citation type="journal article" date="2023" name="Sci. Data">
        <title>Genome assembly of the Korean intertidal mud-creeper Batillaria attramentaria.</title>
        <authorList>
            <person name="Patra A.K."/>
            <person name="Ho P.T."/>
            <person name="Jun S."/>
            <person name="Lee S.J."/>
            <person name="Kim Y."/>
            <person name="Won Y.J."/>
        </authorList>
    </citation>
    <scope>NUCLEOTIDE SEQUENCE [LARGE SCALE GENOMIC DNA]</scope>
    <source>
        <strain evidence="3">Wonlab-2016</strain>
    </source>
</reference>
<evidence type="ECO:0000259" key="2">
    <source>
        <dbReference type="Pfam" id="PF07859"/>
    </source>
</evidence>
<organism evidence="3 4">
    <name type="scientific">Batillaria attramentaria</name>
    <dbReference type="NCBI Taxonomy" id="370345"/>
    <lineage>
        <taxon>Eukaryota</taxon>
        <taxon>Metazoa</taxon>
        <taxon>Spiralia</taxon>
        <taxon>Lophotrochozoa</taxon>
        <taxon>Mollusca</taxon>
        <taxon>Gastropoda</taxon>
        <taxon>Caenogastropoda</taxon>
        <taxon>Sorbeoconcha</taxon>
        <taxon>Cerithioidea</taxon>
        <taxon>Batillariidae</taxon>
        <taxon>Batillaria</taxon>
    </lineage>
</organism>
<dbReference type="Proteomes" id="UP001519460">
    <property type="component" value="Unassembled WGS sequence"/>
</dbReference>
<feature type="domain" description="Alpha/beta hydrolase fold-3" evidence="2">
    <location>
        <begin position="96"/>
        <end position="293"/>
    </location>
</feature>
<dbReference type="InterPro" id="IPR013094">
    <property type="entry name" value="AB_hydrolase_3"/>
</dbReference>
<proteinExistence type="predicted"/>
<dbReference type="PANTHER" id="PTHR48081:SF8">
    <property type="entry name" value="ALPHA_BETA HYDROLASE FOLD-3 DOMAIN-CONTAINING PROTEIN-RELATED"/>
    <property type="match status" value="1"/>
</dbReference>
<keyword evidence="1" id="KW-0378">Hydrolase</keyword>
<comment type="caution">
    <text evidence="3">The sequence shown here is derived from an EMBL/GenBank/DDBJ whole genome shotgun (WGS) entry which is preliminary data.</text>
</comment>
<dbReference type="Gene3D" id="3.40.50.1820">
    <property type="entry name" value="alpha/beta hydrolase"/>
    <property type="match status" value="1"/>
</dbReference>
<evidence type="ECO:0000256" key="1">
    <source>
        <dbReference type="ARBA" id="ARBA00022801"/>
    </source>
</evidence>